<dbReference type="InterPro" id="IPR039422">
    <property type="entry name" value="MarR/SlyA-like"/>
</dbReference>
<evidence type="ECO:0000313" key="2">
    <source>
        <dbReference type="EMBL" id="GAA3709393.1"/>
    </source>
</evidence>
<accession>A0ABP7DTS4</accession>
<dbReference type="PROSITE" id="PS50995">
    <property type="entry name" value="HTH_MARR_2"/>
    <property type="match status" value="1"/>
</dbReference>
<dbReference type="InterPro" id="IPR036390">
    <property type="entry name" value="WH_DNA-bd_sf"/>
</dbReference>
<proteinExistence type="predicted"/>
<dbReference type="PANTHER" id="PTHR33164:SF94">
    <property type="entry name" value="TRANSCRIPTIONAL REGULATORY PROTEIN-RELATED"/>
    <property type="match status" value="1"/>
</dbReference>
<protein>
    <recommendedName>
        <fullName evidence="1">HTH marR-type domain-containing protein</fullName>
    </recommendedName>
</protein>
<dbReference type="Proteomes" id="UP001500902">
    <property type="component" value="Unassembled WGS sequence"/>
</dbReference>
<evidence type="ECO:0000313" key="3">
    <source>
        <dbReference type="Proteomes" id="UP001500902"/>
    </source>
</evidence>
<gene>
    <name evidence="2" type="ORF">GCM10022224_088670</name>
</gene>
<dbReference type="InterPro" id="IPR000835">
    <property type="entry name" value="HTH_MarR-typ"/>
</dbReference>
<dbReference type="EMBL" id="BAAAZP010000203">
    <property type="protein sequence ID" value="GAA3709393.1"/>
    <property type="molecule type" value="Genomic_DNA"/>
</dbReference>
<dbReference type="SMART" id="SM00347">
    <property type="entry name" value="HTH_MARR"/>
    <property type="match status" value="1"/>
</dbReference>
<dbReference type="PANTHER" id="PTHR33164">
    <property type="entry name" value="TRANSCRIPTIONAL REGULATOR, MARR FAMILY"/>
    <property type="match status" value="1"/>
</dbReference>
<feature type="domain" description="HTH marR-type" evidence="1">
    <location>
        <begin position="13"/>
        <end position="146"/>
    </location>
</feature>
<evidence type="ECO:0000259" key="1">
    <source>
        <dbReference type="PROSITE" id="PS50995"/>
    </source>
</evidence>
<dbReference type="RefSeq" id="WP_344893207.1">
    <property type="nucleotide sequence ID" value="NZ_BAAAZP010000203.1"/>
</dbReference>
<dbReference type="Pfam" id="PF12802">
    <property type="entry name" value="MarR_2"/>
    <property type="match status" value="1"/>
</dbReference>
<name>A0ABP7DTS4_9ACTN</name>
<comment type="caution">
    <text evidence="2">The sequence shown here is derived from an EMBL/GenBank/DDBJ whole genome shotgun (WGS) entry which is preliminary data.</text>
</comment>
<keyword evidence="3" id="KW-1185">Reference proteome</keyword>
<sequence>MSEHHTITTGSSPEQVGLALLTTAHNIREEVDRHMISATGISLSRTKVLQALAAHGTVHQARLADILGQAPRSVTQAVESLERLGLIDRTGNAEDRRRKTVSLTTTGRTALAAAERAGEHVLRQIFGSLAPQQLTDLETLLTLINPPRSHTG</sequence>
<reference evidence="3" key="1">
    <citation type="journal article" date="2019" name="Int. J. Syst. Evol. Microbiol.">
        <title>The Global Catalogue of Microorganisms (GCM) 10K type strain sequencing project: providing services to taxonomists for standard genome sequencing and annotation.</title>
        <authorList>
            <consortium name="The Broad Institute Genomics Platform"/>
            <consortium name="The Broad Institute Genome Sequencing Center for Infectious Disease"/>
            <person name="Wu L."/>
            <person name="Ma J."/>
        </authorList>
    </citation>
    <scope>NUCLEOTIDE SEQUENCE [LARGE SCALE GENOMIC DNA]</scope>
    <source>
        <strain evidence="3">JCM 16904</strain>
    </source>
</reference>
<dbReference type="Gene3D" id="1.10.10.10">
    <property type="entry name" value="Winged helix-like DNA-binding domain superfamily/Winged helix DNA-binding domain"/>
    <property type="match status" value="1"/>
</dbReference>
<organism evidence="2 3">
    <name type="scientific">Nonomuraea antimicrobica</name>
    <dbReference type="NCBI Taxonomy" id="561173"/>
    <lineage>
        <taxon>Bacteria</taxon>
        <taxon>Bacillati</taxon>
        <taxon>Actinomycetota</taxon>
        <taxon>Actinomycetes</taxon>
        <taxon>Streptosporangiales</taxon>
        <taxon>Streptosporangiaceae</taxon>
        <taxon>Nonomuraea</taxon>
    </lineage>
</organism>
<dbReference type="SUPFAM" id="SSF46785">
    <property type="entry name" value="Winged helix' DNA-binding domain"/>
    <property type="match status" value="1"/>
</dbReference>
<dbReference type="InterPro" id="IPR036388">
    <property type="entry name" value="WH-like_DNA-bd_sf"/>
</dbReference>